<proteinExistence type="predicted"/>
<comment type="caution">
    <text evidence="1">The sequence shown here is derived from an EMBL/GenBank/DDBJ whole genome shotgun (WGS) entry which is preliminary data.</text>
</comment>
<dbReference type="EMBL" id="JBHTEK010000001">
    <property type="protein sequence ID" value="MFC7668286.1"/>
    <property type="molecule type" value="Genomic_DNA"/>
</dbReference>
<reference evidence="2" key="1">
    <citation type="journal article" date="2019" name="Int. J. Syst. Evol. Microbiol.">
        <title>The Global Catalogue of Microorganisms (GCM) 10K type strain sequencing project: providing services to taxonomists for standard genome sequencing and annotation.</title>
        <authorList>
            <consortium name="The Broad Institute Genomics Platform"/>
            <consortium name="The Broad Institute Genome Sequencing Center for Infectious Disease"/>
            <person name="Wu L."/>
            <person name="Ma J."/>
        </authorList>
    </citation>
    <scope>NUCLEOTIDE SEQUENCE [LARGE SCALE GENOMIC DNA]</scope>
    <source>
        <strain evidence="2">JCM 19635</strain>
    </source>
</reference>
<keyword evidence="2" id="KW-1185">Reference proteome</keyword>
<gene>
    <name evidence="1" type="ORF">ACFQT0_13530</name>
</gene>
<name>A0ABW2U757_9BACT</name>
<accession>A0ABW2U757</accession>
<evidence type="ECO:0000313" key="2">
    <source>
        <dbReference type="Proteomes" id="UP001596513"/>
    </source>
</evidence>
<evidence type="ECO:0000313" key="1">
    <source>
        <dbReference type="EMBL" id="MFC7668286.1"/>
    </source>
</evidence>
<organism evidence="1 2">
    <name type="scientific">Hymenobacter humi</name>
    <dbReference type="NCBI Taxonomy" id="1411620"/>
    <lineage>
        <taxon>Bacteria</taxon>
        <taxon>Pseudomonadati</taxon>
        <taxon>Bacteroidota</taxon>
        <taxon>Cytophagia</taxon>
        <taxon>Cytophagales</taxon>
        <taxon>Hymenobacteraceae</taxon>
        <taxon>Hymenobacter</taxon>
    </lineage>
</organism>
<sequence length="126" mass="13791">MNTSNFRQLRWPAVATGLDAAARLRHVAAGALRTNRPLAVWREPGAPPRLLVARSLEAAYTGLPPALDAQAPAGFAFFLSATPTTTRRCFCPPTCSTTPPSPMSWPFRPWPATWCQPSRPGWPPRQ</sequence>
<evidence type="ECO:0008006" key="3">
    <source>
        <dbReference type="Google" id="ProtNLM"/>
    </source>
</evidence>
<dbReference type="RefSeq" id="WP_380203477.1">
    <property type="nucleotide sequence ID" value="NZ_JBHTEK010000001.1"/>
</dbReference>
<dbReference type="Proteomes" id="UP001596513">
    <property type="component" value="Unassembled WGS sequence"/>
</dbReference>
<protein>
    <recommendedName>
        <fullName evidence="3">Isochorismate synthase</fullName>
    </recommendedName>
</protein>